<name>A0A839QB91_MYCIR</name>
<keyword evidence="2" id="KW-1185">Reference proteome</keyword>
<reference evidence="1 2" key="1">
    <citation type="submission" date="2020-08" db="EMBL/GenBank/DDBJ databases">
        <title>The Agave Microbiome: Exploring the role of microbial communities in plant adaptations to desert environments.</title>
        <authorList>
            <person name="Partida-Martinez L.P."/>
        </authorList>
    </citation>
    <scope>NUCLEOTIDE SEQUENCE [LARGE SCALE GENOMIC DNA]</scope>
    <source>
        <strain evidence="1 2">AT2.18</strain>
    </source>
</reference>
<evidence type="ECO:0008006" key="3">
    <source>
        <dbReference type="Google" id="ProtNLM"/>
    </source>
</evidence>
<comment type="caution">
    <text evidence="1">The sequence shown here is derived from an EMBL/GenBank/DDBJ whole genome shotgun (WGS) entry which is preliminary data.</text>
</comment>
<dbReference type="Proteomes" id="UP000550501">
    <property type="component" value="Unassembled WGS sequence"/>
</dbReference>
<dbReference type="AlphaFoldDB" id="A0A839QB91"/>
<dbReference type="EMBL" id="JACHVU010000002">
    <property type="protein sequence ID" value="MBB2989801.1"/>
    <property type="molecule type" value="Genomic_DNA"/>
</dbReference>
<proteinExistence type="predicted"/>
<protein>
    <recommendedName>
        <fullName evidence="3">DUF4242 domain-containing protein</fullName>
    </recommendedName>
</protein>
<evidence type="ECO:0000313" key="2">
    <source>
        <dbReference type="Proteomes" id="UP000550501"/>
    </source>
</evidence>
<gene>
    <name evidence="1" type="ORF">FHR72_001264</name>
</gene>
<accession>A0A839QB91</accession>
<sequence>MGDGRSTMNFLAEWYLPDLAEETVDDLVARVRAAAAVLSDEGASVRLVATVSVPTDEVLYGVFDADSPEAVAAACERAGSPQQRLSADVVARIVSGAA</sequence>
<organism evidence="1 2">
    <name type="scientific">Mycolicibacterium iranicum</name>
    <name type="common">Mycobacterium iranicum</name>
    <dbReference type="NCBI Taxonomy" id="912594"/>
    <lineage>
        <taxon>Bacteria</taxon>
        <taxon>Bacillati</taxon>
        <taxon>Actinomycetota</taxon>
        <taxon>Actinomycetes</taxon>
        <taxon>Mycobacteriales</taxon>
        <taxon>Mycobacteriaceae</taxon>
        <taxon>Mycolicibacterium</taxon>
    </lineage>
</organism>
<dbReference type="RefSeq" id="WP_183467062.1">
    <property type="nucleotide sequence ID" value="NZ_JACHVU010000002.1"/>
</dbReference>
<evidence type="ECO:0000313" key="1">
    <source>
        <dbReference type="EMBL" id="MBB2989801.1"/>
    </source>
</evidence>